<evidence type="ECO:0000313" key="2">
    <source>
        <dbReference type="EMBL" id="CAP39368.2"/>
    </source>
</evidence>
<dbReference type="RefSeq" id="XP_002638327.2">
    <property type="nucleotide sequence ID" value="XM_002638281.2"/>
</dbReference>
<reference evidence="2 3" key="2">
    <citation type="journal article" date="2011" name="PLoS Genet.">
        <title>Caenorhabditis briggsae recombinant inbred line genotypes reveal inter-strain incompatibility and the evolution of recombination.</title>
        <authorList>
            <person name="Ross J.A."/>
            <person name="Koboldt D.C."/>
            <person name="Staisch J.E."/>
            <person name="Chamberlin H.M."/>
            <person name="Gupta B.P."/>
            <person name="Miller R.D."/>
            <person name="Baird S.E."/>
            <person name="Haag E.S."/>
        </authorList>
    </citation>
    <scope>NUCLEOTIDE SEQUENCE [LARGE SCALE GENOMIC DNA]</scope>
    <source>
        <strain evidence="2 3">AF16</strain>
    </source>
</reference>
<sequence>MFPSLIVLSVLAITVLAAPATKPIAESRNEIEVSEVKWDRYEPATFSPNPSFVEFFHLIGSRLLK</sequence>
<dbReference type="EMBL" id="HE600994">
    <property type="protein sequence ID" value="CAP39368.2"/>
    <property type="molecule type" value="Genomic_DNA"/>
</dbReference>
<gene>
    <name evidence="2 4" type="ORF">CBG22877</name>
    <name evidence="2" type="ORF">CBG_22877</name>
</gene>
<accession>A8Y399</accession>
<dbReference type="CTD" id="8580324"/>
<dbReference type="GeneID" id="8580324"/>
<dbReference type="WormBase" id="CBG22877">
    <property type="protein sequence ID" value="CBP26647"/>
    <property type="gene ID" value="WBGene00041338"/>
</dbReference>
<organism evidence="2 3">
    <name type="scientific">Caenorhabditis briggsae</name>
    <dbReference type="NCBI Taxonomy" id="6238"/>
    <lineage>
        <taxon>Eukaryota</taxon>
        <taxon>Metazoa</taxon>
        <taxon>Ecdysozoa</taxon>
        <taxon>Nematoda</taxon>
        <taxon>Chromadorea</taxon>
        <taxon>Rhabditida</taxon>
        <taxon>Rhabditina</taxon>
        <taxon>Rhabditomorpha</taxon>
        <taxon>Rhabditoidea</taxon>
        <taxon>Rhabditidae</taxon>
        <taxon>Peloderinae</taxon>
        <taxon>Caenorhabditis</taxon>
    </lineage>
</organism>
<keyword evidence="3" id="KW-1185">Reference proteome</keyword>
<feature type="signal peptide" evidence="1">
    <location>
        <begin position="1"/>
        <end position="17"/>
    </location>
</feature>
<dbReference type="HOGENOM" id="CLU_2851768_0_0_1"/>
<dbReference type="KEGG" id="cbr:CBG_22877"/>
<keyword evidence="1" id="KW-0732">Signal</keyword>
<proteinExistence type="predicted"/>
<reference evidence="2 3" key="1">
    <citation type="journal article" date="2003" name="PLoS Biol.">
        <title>The genome sequence of Caenorhabditis briggsae: a platform for comparative genomics.</title>
        <authorList>
            <person name="Stein L.D."/>
            <person name="Bao Z."/>
            <person name="Blasiar D."/>
            <person name="Blumenthal T."/>
            <person name="Brent M.R."/>
            <person name="Chen N."/>
            <person name="Chinwalla A."/>
            <person name="Clarke L."/>
            <person name="Clee C."/>
            <person name="Coghlan A."/>
            <person name="Coulson A."/>
            <person name="D'Eustachio P."/>
            <person name="Fitch D.H."/>
            <person name="Fulton L.A."/>
            <person name="Fulton R.E."/>
            <person name="Griffiths-Jones S."/>
            <person name="Harris T.W."/>
            <person name="Hillier L.W."/>
            <person name="Kamath R."/>
            <person name="Kuwabara P.E."/>
            <person name="Mardis E.R."/>
            <person name="Marra M.A."/>
            <person name="Miner T.L."/>
            <person name="Minx P."/>
            <person name="Mullikin J.C."/>
            <person name="Plumb R.W."/>
            <person name="Rogers J."/>
            <person name="Schein J.E."/>
            <person name="Sohrmann M."/>
            <person name="Spieth J."/>
            <person name="Stajich J.E."/>
            <person name="Wei C."/>
            <person name="Willey D."/>
            <person name="Wilson R.K."/>
            <person name="Durbin R."/>
            <person name="Waterston R.H."/>
        </authorList>
    </citation>
    <scope>NUCLEOTIDE SEQUENCE [LARGE SCALE GENOMIC DNA]</scope>
    <source>
        <strain evidence="2 3">AF16</strain>
    </source>
</reference>
<protein>
    <submittedName>
        <fullName evidence="2">Protein CBG22877</fullName>
    </submittedName>
</protein>
<dbReference type="Proteomes" id="UP000008549">
    <property type="component" value="Unassembled WGS sequence"/>
</dbReference>
<feature type="chain" id="PRO_5002734052" evidence="1">
    <location>
        <begin position="18"/>
        <end position="65"/>
    </location>
</feature>
<dbReference type="InParanoid" id="A8Y399"/>
<evidence type="ECO:0000313" key="4">
    <source>
        <dbReference type="WormBase" id="CBG22877"/>
    </source>
</evidence>
<evidence type="ECO:0000313" key="3">
    <source>
        <dbReference type="Proteomes" id="UP000008549"/>
    </source>
</evidence>
<evidence type="ECO:0000256" key="1">
    <source>
        <dbReference type="SAM" id="SignalP"/>
    </source>
</evidence>
<dbReference type="AlphaFoldDB" id="A8Y399"/>
<name>A8Y399_CAEBR</name>